<dbReference type="Proteomes" id="UP000001261">
    <property type="component" value="Unassembled WGS sequence"/>
</dbReference>
<reference evidence="4" key="1">
    <citation type="journal article" date="2009" name="Genome Res.">
        <title>Comparative genomic analyses of the human fungal pathogens Coccidioides and their relatives.</title>
        <authorList>
            <person name="Sharpton T.J."/>
            <person name="Stajich J.E."/>
            <person name="Rounsley S.D."/>
            <person name="Gardner M.J."/>
            <person name="Wortman J.R."/>
            <person name="Jordar V.S."/>
            <person name="Maiti R."/>
            <person name="Kodira C.D."/>
            <person name="Neafsey D.E."/>
            <person name="Zeng Q."/>
            <person name="Hung C.-Y."/>
            <person name="McMahan C."/>
            <person name="Muszewska A."/>
            <person name="Grynberg M."/>
            <person name="Mandel M.A."/>
            <person name="Kellner E.M."/>
            <person name="Barker B.M."/>
            <person name="Galgiani J.N."/>
            <person name="Orbach M.J."/>
            <person name="Kirkland T.N."/>
            <person name="Cole G.T."/>
            <person name="Henn M.R."/>
            <person name="Birren B.W."/>
            <person name="Taylor J.W."/>
        </authorList>
    </citation>
    <scope>NUCLEOTIDE SEQUENCE [LARGE SCALE GENOMIC DNA]</scope>
    <source>
        <strain evidence="4">RS</strain>
    </source>
</reference>
<proteinExistence type="predicted"/>
<dbReference type="VEuPathDB" id="FungiDB:CIMG_08230"/>
<evidence type="ECO:0000259" key="2">
    <source>
        <dbReference type="PROSITE" id="PS50013"/>
    </source>
</evidence>
<dbReference type="AlphaFoldDB" id="J3K526"/>
<dbReference type="KEGG" id="cim:CIMG_08230"/>
<reference evidence="4" key="2">
    <citation type="journal article" date="2010" name="Genome Res.">
        <title>Population genomic sequencing of Coccidioides fungi reveals recent hybridization and transposon control.</title>
        <authorList>
            <person name="Neafsey D.E."/>
            <person name="Barker B.M."/>
            <person name="Sharpton T.J."/>
            <person name="Stajich J.E."/>
            <person name="Park D.J."/>
            <person name="Whiston E."/>
            <person name="Hung C.-Y."/>
            <person name="McMahan C."/>
            <person name="White J."/>
            <person name="Sykes S."/>
            <person name="Heiman D."/>
            <person name="Young S."/>
            <person name="Zeng Q."/>
            <person name="Abouelleil A."/>
            <person name="Aftuck L."/>
            <person name="Bessette D."/>
            <person name="Brown A."/>
            <person name="FitzGerald M."/>
            <person name="Lui A."/>
            <person name="Macdonald J.P."/>
            <person name="Priest M."/>
            <person name="Orbach M.J."/>
            <person name="Galgiani J.N."/>
            <person name="Kirkland T.N."/>
            <person name="Cole G.T."/>
            <person name="Birren B.W."/>
            <person name="Henn M.R."/>
            <person name="Taylor J.W."/>
            <person name="Rounsley S.D."/>
        </authorList>
    </citation>
    <scope>GENOME REANNOTATION</scope>
    <source>
        <strain evidence="4">RS</strain>
    </source>
</reference>
<accession>J3K526</accession>
<dbReference type="InterPro" id="IPR016197">
    <property type="entry name" value="Chromo-like_dom_sf"/>
</dbReference>
<protein>
    <recommendedName>
        <fullName evidence="2">Chromo domain-containing protein</fullName>
    </recommendedName>
</protein>
<dbReference type="Gene3D" id="2.40.50.40">
    <property type="match status" value="1"/>
</dbReference>
<dbReference type="RefSeq" id="XP_001241067.2">
    <property type="nucleotide sequence ID" value="XM_001241066.2"/>
</dbReference>
<dbReference type="InterPro" id="IPR000953">
    <property type="entry name" value="Chromo/chromo_shadow_dom"/>
</dbReference>
<dbReference type="GeneID" id="4559579"/>
<feature type="domain" description="Chromo" evidence="2">
    <location>
        <begin position="173"/>
        <end position="236"/>
    </location>
</feature>
<dbReference type="CDD" id="cd00024">
    <property type="entry name" value="CD_CSD"/>
    <property type="match status" value="1"/>
</dbReference>
<gene>
    <name evidence="3" type="ORF">CIMG_08230</name>
</gene>
<evidence type="ECO:0000313" key="4">
    <source>
        <dbReference type="Proteomes" id="UP000001261"/>
    </source>
</evidence>
<dbReference type="PROSITE" id="PS50013">
    <property type="entry name" value="CHROMO_2"/>
    <property type="match status" value="1"/>
</dbReference>
<organism evidence="3 4">
    <name type="scientific">Coccidioides immitis (strain RS)</name>
    <name type="common">Valley fever fungus</name>
    <dbReference type="NCBI Taxonomy" id="246410"/>
    <lineage>
        <taxon>Eukaryota</taxon>
        <taxon>Fungi</taxon>
        <taxon>Dikarya</taxon>
        <taxon>Ascomycota</taxon>
        <taxon>Pezizomycotina</taxon>
        <taxon>Eurotiomycetes</taxon>
        <taxon>Eurotiomycetidae</taxon>
        <taxon>Onygenales</taxon>
        <taxon>Onygenaceae</taxon>
        <taxon>Coccidioides</taxon>
    </lineage>
</organism>
<dbReference type="GO" id="GO:0006338">
    <property type="term" value="P:chromatin remodeling"/>
    <property type="evidence" value="ECO:0007669"/>
    <property type="project" value="UniProtKB-ARBA"/>
</dbReference>
<evidence type="ECO:0000256" key="1">
    <source>
        <dbReference type="ARBA" id="ARBA00011353"/>
    </source>
</evidence>
<dbReference type="SUPFAM" id="SSF54160">
    <property type="entry name" value="Chromo domain-like"/>
    <property type="match status" value="1"/>
</dbReference>
<dbReference type="InParanoid" id="J3K526"/>
<comment type="subunit">
    <text evidence="1">Component of the NuA4 histone acetyltransferase complex.</text>
</comment>
<evidence type="ECO:0000313" key="3">
    <source>
        <dbReference type="EMBL" id="EAS29484.3"/>
    </source>
</evidence>
<dbReference type="EMBL" id="GG704913">
    <property type="protein sequence ID" value="EAS29484.3"/>
    <property type="molecule type" value="Genomic_DNA"/>
</dbReference>
<name>J3K526_COCIM</name>
<dbReference type="OrthoDB" id="4187800at2759"/>
<keyword evidence="4" id="KW-1185">Reference proteome</keyword>
<sequence length="255" mass="29371">MDPFRFYNPAAVDKKKQWCKHTNCGKTLVEPLPASPLFPPPPLQVLTGVPFLTCVATTVGDCSEYTLSREPHDHHSQGQVDLMRNSSEAETSLLIKAELGVETETSAITQDLSYFGSGRSHGTFTSVFMFMDATSPQEDNLMEVLTNNDLMLCPLSPPPPILIKHDRRMEREWLVDVILDLRIQRNFNTRRFYLEYKIDWCGYAASWEPLHNVLPGCEQLVEEFHAKLLKRPNLAKLIRFETRMRWKDMTRQLTE</sequence>